<dbReference type="EMBL" id="JACXVP010000001">
    <property type="protein sequence ID" value="KAG5628872.1"/>
    <property type="molecule type" value="Genomic_DNA"/>
</dbReference>
<evidence type="ECO:0000313" key="1">
    <source>
        <dbReference type="EMBL" id="KAG5628872.1"/>
    </source>
</evidence>
<protein>
    <submittedName>
        <fullName evidence="1">Uncharacterized protein</fullName>
    </submittedName>
</protein>
<organism evidence="1 2">
    <name type="scientific">Solanum commersonii</name>
    <name type="common">Commerson's wild potato</name>
    <name type="synonym">Commerson's nightshade</name>
    <dbReference type="NCBI Taxonomy" id="4109"/>
    <lineage>
        <taxon>Eukaryota</taxon>
        <taxon>Viridiplantae</taxon>
        <taxon>Streptophyta</taxon>
        <taxon>Embryophyta</taxon>
        <taxon>Tracheophyta</taxon>
        <taxon>Spermatophyta</taxon>
        <taxon>Magnoliopsida</taxon>
        <taxon>eudicotyledons</taxon>
        <taxon>Gunneridae</taxon>
        <taxon>Pentapetalae</taxon>
        <taxon>asterids</taxon>
        <taxon>lamiids</taxon>
        <taxon>Solanales</taxon>
        <taxon>Solanaceae</taxon>
        <taxon>Solanoideae</taxon>
        <taxon>Solaneae</taxon>
        <taxon>Solanum</taxon>
    </lineage>
</organism>
<gene>
    <name evidence="1" type="ORF">H5410_000589</name>
</gene>
<proteinExistence type="predicted"/>
<accession>A0A9J6AWL9</accession>
<dbReference type="Proteomes" id="UP000824120">
    <property type="component" value="Chromosome 1"/>
</dbReference>
<dbReference type="AlphaFoldDB" id="A0A9J6AWL9"/>
<evidence type="ECO:0000313" key="2">
    <source>
        <dbReference type="Proteomes" id="UP000824120"/>
    </source>
</evidence>
<sequence length="97" mass="10610">MLDAGIHTVPAHSFINSHSLTDQEGGHIFVKMHSKPGSKVCLSSLLMLDGIGPVRELDEKSKVASCVQLLLKDKNSSWPLKLLFLSENPLSFPNLKS</sequence>
<keyword evidence="2" id="KW-1185">Reference proteome</keyword>
<name>A0A9J6AWL9_SOLCO</name>
<reference evidence="1 2" key="1">
    <citation type="submission" date="2020-09" db="EMBL/GenBank/DDBJ databases">
        <title>De no assembly of potato wild relative species, Solanum commersonii.</title>
        <authorList>
            <person name="Cho K."/>
        </authorList>
    </citation>
    <scope>NUCLEOTIDE SEQUENCE [LARGE SCALE GENOMIC DNA]</scope>
    <source>
        <strain evidence="1">LZ3.2</strain>
        <tissue evidence="1">Leaf</tissue>
    </source>
</reference>
<comment type="caution">
    <text evidence="1">The sequence shown here is derived from an EMBL/GenBank/DDBJ whole genome shotgun (WGS) entry which is preliminary data.</text>
</comment>